<dbReference type="OrthoDB" id="351122at2157"/>
<keyword evidence="3" id="KW-1185">Reference proteome</keyword>
<evidence type="ECO:0000256" key="1">
    <source>
        <dbReference type="SAM" id="MobiDB-lite"/>
    </source>
</evidence>
<accession>A0A1J1ABA5</accession>
<dbReference type="Proteomes" id="UP000186165">
    <property type="component" value="Chromosome"/>
</dbReference>
<sequence>MSLERTDIRTNTPRLIEHIRDNYDVSRPPTIVEPIQNSQDEYANQMDAGTLDEGRTLRITFRVNVDERYAEITDNAGGMSREVMADVVPEIDTTSSQKSGGGNVGSEGRGLFAVAASTEKLYIETLNTDGERLATILFPEDGTTLPEPVPPREIADDPEEDVIQDAPQLAGPEGTLLKLVGLEQSALDTLSDWDEVERVLAELFTPLFSRDDVEFVYLVEEDGEVQRHTPDFPTLDELMDEELKRIDEHEFTIGDDKYVLKDVVFGRAAGDYPWDGIAFFKGNDYFDGPVMMVDSYEPHVSSIYNDDPEMIAWCRIDDCAELEDPSHQKLNIRNRQTGLRSVTQQVHANHFAEESASDEQEINRLLRDTVNQAVDSLNDEYFQDFVNLAEHGALTIDEGGSEDQLRSDDDGSLLKLNPEEYPESVGDIPIETRVYPPETPSVDEYVIHDITVRGDELDTALHLDDEIPVSAIPDEIQTADFTWEAETPGWYHITASISGVPEDTDPADWTPTDDDVIDEGLSILPVDVEPRGNQPPQGNGQGGSGPGGDSDGDGDDTGEDGDSNESATIFKEINEIADQDSHIFAEAFVEGGGGFTVNLNKAHPKWREIYETASREEQRKEQHQEFGSKKIARAIIEELKFVQLEEAAEDADTRNDLLDEAFDIRQEHEEIYAELESHVEEIVVG</sequence>
<dbReference type="EMBL" id="CP016804">
    <property type="protein sequence ID" value="APE95418.1"/>
    <property type="molecule type" value="Genomic_DNA"/>
</dbReference>
<proteinExistence type="predicted"/>
<evidence type="ECO:0000313" key="2">
    <source>
        <dbReference type="EMBL" id="APE95418.1"/>
    </source>
</evidence>
<dbReference type="RefSeq" id="WP_071932978.1">
    <property type="nucleotide sequence ID" value="NZ_CP016804.1"/>
</dbReference>
<name>A0A1J1ABA5_9EURY</name>
<evidence type="ECO:0000313" key="3">
    <source>
        <dbReference type="Proteomes" id="UP000186165"/>
    </source>
</evidence>
<reference evidence="3" key="1">
    <citation type="submission" date="2016-08" db="EMBL/GenBank/DDBJ databases">
        <title>Discovery of first anaerobic lithoheterotrophic haloarchae widely represented in hypersaline habitats.</title>
        <authorList>
            <person name="Sorokin D.Y."/>
            <person name="Kublanov I.V."/>
            <person name="Roman P."/>
            <person name="Sinninghe Damste J.S."/>
            <person name="Golyshin P.N."/>
            <person name="Rojo D."/>
            <person name="Ciordia S."/>
            <person name="Mena Md.C."/>
            <person name="Ferrer M."/>
            <person name="Smedile F."/>
            <person name="Messina E."/>
            <person name="La Cono V."/>
            <person name="Yakimov M.M."/>
        </authorList>
    </citation>
    <scope>NUCLEOTIDE SEQUENCE [LARGE SCALE GENOMIC DNA]</scope>
    <source>
        <strain evidence="3">HSR6</strain>
    </source>
</reference>
<dbReference type="SUPFAM" id="SSF55874">
    <property type="entry name" value="ATPase domain of HSP90 chaperone/DNA topoisomerase II/histidine kinase"/>
    <property type="match status" value="1"/>
</dbReference>
<dbReference type="AlphaFoldDB" id="A0A1J1ABA5"/>
<protein>
    <submittedName>
        <fullName evidence="2">Uncharacterized protein</fullName>
    </submittedName>
</protein>
<dbReference type="GeneID" id="30417486"/>
<dbReference type="InterPro" id="IPR036890">
    <property type="entry name" value="HATPase_C_sf"/>
</dbReference>
<feature type="region of interest" description="Disordered" evidence="1">
    <location>
        <begin position="497"/>
        <end position="516"/>
    </location>
</feature>
<gene>
    <name evidence="2" type="ORF">HSR6_0965</name>
</gene>
<feature type="compositionally biased region" description="Acidic residues" evidence="1">
    <location>
        <begin position="550"/>
        <end position="563"/>
    </location>
</feature>
<dbReference type="KEGG" id="hhsr:HSR6_0965"/>
<dbReference type="Gene3D" id="3.30.565.10">
    <property type="entry name" value="Histidine kinase-like ATPase, C-terminal domain"/>
    <property type="match status" value="1"/>
</dbReference>
<feature type="compositionally biased region" description="Acidic residues" evidence="1">
    <location>
        <begin position="502"/>
        <end position="516"/>
    </location>
</feature>
<organism evidence="2 3">
    <name type="scientific">Halodesulfurarchaeum formicicum</name>
    <dbReference type="NCBI Taxonomy" id="1873524"/>
    <lineage>
        <taxon>Archaea</taxon>
        <taxon>Methanobacteriati</taxon>
        <taxon>Methanobacteriota</taxon>
        <taxon>Stenosarchaea group</taxon>
        <taxon>Halobacteria</taxon>
        <taxon>Halobacteriales</taxon>
        <taxon>Halobacteriaceae</taxon>
        <taxon>Halodesulfurarchaeum</taxon>
    </lineage>
</organism>
<feature type="compositionally biased region" description="Gly residues" evidence="1">
    <location>
        <begin position="539"/>
        <end position="549"/>
    </location>
</feature>
<feature type="region of interest" description="Disordered" evidence="1">
    <location>
        <begin position="526"/>
        <end position="564"/>
    </location>
</feature>